<dbReference type="OrthoDB" id="9804184at2"/>
<evidence type="ECO:0000313" key="7">
    <source>
        <dbReference type="EMBL" id="MXO63206.1"/>
    </source>
</evidence>
<dbReference type="AlphaFoldDB" id="A0A844YDQ5"/>
<dbReference type="Pfam" id="PF06803">
    <property type="entry name" value="DUF1232"/>
    <property type="match status" value="1"/>
</dbReference>
<feature type="transmembrane region" description="Helical" evidence="5">
    <location>
        <begin position="97"/>
        <end position="120"/>
    </location>
</feature>
<evidence type="ECO:0000256" key="2">
    <source>
        <dbReference type="ARBA" id="ARBA00022692"/>
    </source>
</evidence>
<keyword evidence="2 5" id="KW-0812">Transmembrane</keyword>
<protein>
    <submittedName>
        <fullName evidence="7">DUF1232 domain-containing protein</fullName>
    </submittedName>
</protein>
<feature type="domain" description="DUF1232" evidence="6">
    <location>
        <begin position="31"/>
        <end position="66"/>
    </location>
</feature>
<evidence type="ECO:0000256" key="1">
    <source>
        <dbReference type="ARBA" id="ARBA00004127"/>
    </source>
</evidence>
<evidence type="ECO:0000256" key="5">
    <source>
        <dbReference type="SAM" id="Phobius"/>
    </source>
</evidence>
<keyword evidence="8" id="KW-1185">Reference proteome</keyword>
<proteinExistence type="predicted"/>
<comment type="subcellular location">
    <subcellularLocation>
        <location evidence="1">Endomembrane system</location>
        <topology evidence="1">Multi-pass membrane protein</topology>
    </subcellularLocation>
</comment>
<evidence type="ECO:0000259" key="6">
    <source>
        <dbReference type="Pfam" id="PF06803"/>
    </source>
</evidence>
<dbReference type="GO" id="GO:0012505">
    <property type="term" value="C:endomembrane system"/>
    <property type="evidence" value="ECO:0007669"/>
    <property type="project" value="UniProtKB-SubCell"/>
</dbReference>
<comment type="caution">
    <text evidence="7">The sequence shown here is derived from an EMBL/GenBank/DDBJ whole genome shotgun (WGS) entry which is preliminary data.</text>
</comment>
<evidence type="ECO:0000256" key="3">
    <source>
        <dbReference type="ARBA" id="ARBA00022989"/>
    </source>
</evidence>
<dbReference type="Proteomes" id="UP000445582">
    <property type="component" value="Unassembled WGS sequence"/>
</dbReference>
<keyword evidence="4 5" id="KW-0472">Membrane</keyword>
<name>A0A844YDQ5_9SPHN</name>
<reference evidence="7 8" key="1">
    <citation type="submission" date="2019-12" db="EMBL/GenBank/DDBJ databases">
        <title>Genomic-based taxomic classification of the family Erythrobacteraceae.</title>
        <authorList>
            <person name="Xu L."/>
        </authorList>
    </citation>
    <scope>NUCLEOTIDE SEQUENCE [LARGE SCALE GENOMIC DNA]</scope>
    <source>
        <strain evidence="7 8">MCCC 1A09965</strain>
    </source>
</reference>
<evidence type="ECO:0000256" key="4">
    <source>
        <dbReference type="ARBA" id="ARBA00023136"/>
    </source>
</evidence>
<sequence length="123" mass="13150">MASLKEAARRLKRDALALWLAARDPRTPIAAKLLAGAVAAYAFSPIDLIPDFIPVLGLLDDLVTVPAGIWLVVRLIPDPLMDELRASAAQLAERPQSIAGLLFVVALWLAAVAVTALALLRYS</sequence>
<evidence type="ECO:0000313" key="8">
    <source>
        <dbReference type="Proteomes" id="UP000445582"/>
    </source>
</evidence>
<dbReference type="InterPro" id="IPR010652">
    <property type="entry name" value="DUF1232"/>
</dbReference>
<keyword evidence="3 5" id="KW-1133">Transmembrane helix</keyword>
<gene>
    <name evidence="7" type="ORF">GRI48_09305</name>
</gene>
<dbReference type="EMBL" id="WTYN01000001">
    <property type="protein sequence ID" value="MXO63206.1"/>
    <property type="molecule type" value="Genomic_DNA"/>
</dbReference>
<organism evidence="7 8">
    <name type="scientific">Qipengyuania oceanensis</name>
    <dbReference type="NCBI Taxonomy" id="1463597"/>
    <lineage>
        <taxon>Bacteria</taxon>
        <taxon>Pseudomonadati</taxon>
        <taxon>Pseudomonadota</taxon>
        <taxon>Alphaproteobacteria</taxon>
        <taxon>Sphingomonadales</taxon>
        <taxon>Erythrobacteraceae</taxon>
        <taxon>Qipengyuania</taxon>
    </lineage>
</organism>
<accession>A0A844YDQ5</accession>